<dbReference type="InterPro" id="IPR007118">
    <property type="entry name" value="Expan_Lol_pI"/>
</dbReference>
<keyword evidence="8" id="KW-1185">Reference proteome</keyword>
<organism evidence="7 8">
    <name type="scientific">Abeliophyllum distichum</name>
    <dbReference type="NCBI Taxonomy" id="126358"/>
    <lineage>
        <taxon>Eukaryota</taxon>
        <taxon>Viridiplantae</taxon>
        <taxon>Streptophyta</taxon>
        <taxon>Embryophyta</taxon>
        <taxon>Tracheophyta</taxon>
        <taxon>Spermatophyta</taxon>
        <taxon>Magnoliopsida</taxon>
        <taxon>eudicotyledons</taxon>
        <taxon>Gunneridae</taxon>
        <taxon>Pentapetalae</taxon>
        <taxon>asterids</taxon>
        <taxon>lamiids</taxon>
        <taxon>Lamiales</taxon>
        <taxon>Oleaceae</taxon>
        <taxon>Forsythieae</taxon>
        <taxon>Abeliophyllum</taxon>
    </lineage>
</organism>
<evidence type="ECO:0000259" key="5">
    <source>
        <dbReference type="PROSITE" id="PS50842"/>
    </source>
</evidence>
<dbReference type="InterPro" id="IPR036908">
    <property type="entry name" value="RlpA-like_sf"/>
</dbReference>
<dbReference type="InterPro" id="IPR007117">
    <property type="entry name" value="Expansin_CBD"/>
</dbReference>
<feature type="signal peptide" evidence="4">
    <location>
        <begin position="1"/>
        <end position="22"/>
    </location>
</feature>
<evidence type="ECO:0000256" key="2">
    <source>
        <dbReference type="ARBA" id="ARBA00022525"/>
    </source>
</evidence>
<dbReference type="Proteomes" id="UP001604336">
    <property type="component" value="Unassembled WGS sequence"/>
</dbReference>
<dbReference type="Pfam" id="PF01357">
    <property type="entry name" value="Expansin_C"/>
    <property type="match status" value="1"/>
</dbReference>
<feature type="domain" description="Expansin-like CBD" evidence="6">
    <location>
        <begin position="197"/>
        <end position="279"/>
    </location>
</feature>
<evidence type="ECO:0000313" key="8">
    <source>
        <dbReference type="Proteomes" id="UP001604336"/>
    </source>
</evidence>
<comment type="caution">
    <text evidence="7">The sequence shown here is derived from an EMBL/GenBank/DDBJ whole genome shotgun (WGS) entry which is preliminary data.</text>
</comment>
<evidence type="ECO:0000313" key="7">
    <source>
        <dbReference type="EMBL" id="KAL2491305.1"/>
    </source>
</evidence>
<dbReference type="PANTHER" id="PTHR31692:SF56">
    <property type="entry name" value="EXPANSIN-B2-RELATED"/>
    <property type="match status" value="1"/>
</dbReference>
<evidence type="ECO:0000256" key="4">
    <source>
        <dbReference type="SAM" id="SignalP"/>
    </source>
</evidence>
<dbReference type="Gene3D" id="2.60.40.760">
    <property type="entry name" value="Expansin, cellulose-binding-like domain"/>
    <property type="match status" value="1"/>
</dbReference>
<keyword evidence="2" id="KW-0964">Secreted</keyword>
<dbReference type="SUPFAM" id="SSF49590">
    <property type="entry name" value="PHL pollen allergen"/>
    <property type="match status" value="1"/>
</dbReference>
<dbReference type="PRINTS" id="PR00829">
    <property type="entry name" value="LOLP1ALLERGN"/>
</dbReference>
<dbReference type="InterPro" id="IPR005795">
    <property type="entry name" value="LolPI"/>
</dbReference>
<dbReference type="Gene3D" id="2.40.40.10">
    <property type="entry name" value="RlpA-like domain"/>
    <property type="match status" value="1"/>
</dbReference>
<dbReference type="AlphaFoldDB" id="A0ABD1RSA6"/>
<name>A0ABD1RSA6_9LAMI</name>
<reference evidence="8" key="1">
    <citation type="submission" date="2024-07" db="EMBL/GenBank/DDBJ databases">
        <title>Two chromosome-level genome assemblies of Korean endemic species Abeliophyllum distichum and Forsythia ovata (Oleaceae).</title>
        <authorList>
            <person name="Jang H."/>
        </authorList>
    </citation>
    <scope>NUCLEOTIDE SEQUENCE [LARGE SCALE GENOMIC DNA]</scope>
</reference>
<dbReference type="InterPro" id="IPR009009">
    <property type="entry name" value="RlpA-like_DPBB"/>
</dbReference>
<evidence type="ECO:0000256" key="3">
    <source>
        <dbReference type="RuleBase" id="RU003460"/>
    </source>
</evidence>
<sequence length="284" mass="31238">MSRNSASSSLFLCLCPLFLSSATTNFGVYFRVGSTDTAGFDNLIFMAYANGKRPLPIAFKIVKQTMKPIRNNTKYFTLLVGNQVRFTAEVVEEQWAWFRSIIEQHGMGALKELDPVKCTKNVACSGNPVTVTITDECPECNYNQFDLSGKAFGSLAKPGQANTLRVAGKINIQYQRVPCSYGSTTIVFKIDQGSNPFYLAFAILFEEGDGDLASVALIPSKTKNLISMQQSFGATWKTQIPQGTSGPYSVRLTSVESRKSVLAPNVIPADWKPGQIYRSTVNFN</sequence>
<dbReference type="InterPro" id="IPR036749">
    <property type="entry name" value="Expansin_CBD_sf"/>
</dbReference>
<dbReference type="PROSITE" id="PS50843">
    <property type="entry name" value="EXPANSIN_CBD"/>
    <property type="match status" value="1"/>
</dbReference>
<protein>
    <submittedName>
        <fullName evidence="7">Expansin-B4</fullName>
    </submittedName>
</protein>
<feature type="chain" id="PRO_5044881055" evidence="4">
    <location>
        <begin position="23"/>
        <end position="284"/>
    </location>
</feature>
<dbReference type="PRINTS" id="PR01225">
    <property type="entry name" value="EXPANSNFAMLY"/>
</dbReference>
<gene>
    <name evidence="7" type="ORF">Adt_26933</name>
</gene>
<evidence type="ECO:0000256" key="1">
    <source>
        <dbReference type="ARBA" id="ARBA00004613"/>
    </source>
</evidence>
<dbReference type="PROSITE" id="PS50842">
    <property type="entry name" value="EXPANSIN_EG45"/>
    <property type="match status" value="1"/>
</dbReference>
<comment type="subcellular location">
    <subcellularLocation>
        <location evidence="1">Secreted</location>
    </subcellularLocation>
</comment>
<dbReference type="GO" id="GO:0005576">
    <property type="term" value="C:extracellular region"/>
    <property type="evidence" value="ECO:0007669"/>
    <property type="project" value="UniProtKB-SubCell"/>
</dbReference>
<proteinExistence type="inferred from homology"/>
<dbReference type="GO" id="GO:0009653">
    <property type="term" value="P:anatomical structure morphogenesis"/>
    <property type="evidence" value="ECO:0007669"/>
    <property type="project" value="UniProtKB-ARBA"/>
</dbReference>
<accession>A0ABD1RSA6</accession>
<dbReference type="PANTHER" id="PTHR31692">
    <property type="entry name" value="EXPANSIN-B3"/>
    <property type="match status" value="1"/>
</dbReference>
<dbReference type="Pfam" id="PF03330">
    <property type="entry name" value="DPBB_1"/>
    <property type="match status" value="1"/>
</dbReference>
<comment type="similarity">
    <text evidence="3">Belongs to the expansin family.</text>
</comment>
<keyword evidence="4" id="KW-0732">Signal</keyword>
<dbReference type="InterPro" id="IPR007112">
    <property type="entry name" value="Expansin/allergen_DPBB_dom"/>
</dbReference>
<dbReference type="SUPFAM" id="SSF50685">
    <property type="entry name" value="Barwin-like endoglucanases"/>
    <property type="match status" value="1"/>
</dbReference>
<dbReference type="EMBL" id="JBFOLK010000008">
    <property type="protein sequence ID" value="KAL2491305.1"/>
    <property type="molecule type" value="Genomic_DNA"/>
</dbReference>
<feature type="domain" description="Expansin-like EG45" evidence="5">
    <location>
        <begin position="116"/>
        <end position="184"/>
    </location>
</feature>
<evidence type="ECO:0000259" key="6">
    <source>
        <dbReference type="PROSITE" id="PS50843"/>
    </source>
</evidence>